<evidence type="ECO:0000256" key="6">
    <source>
        <dbReference type="SAM" id="MobiDB-lite"/>
    </source>
</evidence>
<evidence type="ECO:0000256" key="5">
    <source>
        <dbReference type="ARBA" id="ARBA00023274"/>
    </source>
</evidence>
<reference evidence="7" key="2">
    <citation type="submission" date="2025-08" db="UniProtKB">
        <authorList>
            <consortium name="Ensembl"/>
        </authorList>
    </citation>
    <scope>IDENTIFICATION</scope>
    <source>
        <strain evidence="7">breed Abyssinian</strain>
    </source>
</reference>
<keyword evidence="8" id="KW-1185">Reference proteome</keyword>
<dbReference type="Pfam" id="PF01667">
    <property type="entry name" value="Ribosomal_S27e"/>
    <property type="match status" value="1"/>
</dbReference>
<keyword evidence="4" id="KW-0689">Ribosomal protein</keyword>
<keyword evidence="5" id="KW-0687">Ribonucleoprotein</keyword>
<dbReference type="InterPro" id="IPR023407">
    <property type="entry name" value="Ribosomal_eS27_Zn-bd_dom_sf"/>
</dbReference>
<evidence type="ECO:0000256" key="2">
    <source>
        <dbReference type="ARBA" id="ARBA00010919"/>
    </source>
</evidence>
<organism evidence="7 8">
    <name type="scientific">Felis catus</name>
    <name type="common">Cat</name>
    <name type="synonym">Felis silvestris catus</name>
    <dbReference type="NCBI Taxonomy" id="9685"/>
    <lineage>
        <taxon>Eukaryota</taxon>
        <taxon>Metazoa</taxon>
        <taxon>Chordata</taxon>
        <taxon>Craniata</taxon>
        <taxon>Vertebrata</taxon>
        <taxon>Euteleostomi</taxon>
        <taxon>Mammalia</taxon>
        <taxon>Eutheria</taxon>
        <taxon>Laurasiatheria</taxon>
        <taxon>Carnivora</taxon>
        <taxon>Feliformia</taxon>
        <taxon>Felidae</taxon>
        <taxon>Felinae</taxon>
        <taxon>Felis</taxon>
    </lineage>
</organism>
<comment type="cofactor">
    <cofactor evidence="1">
        <name>Zn(2+)</name>
        <dbReference type="ChEBI" id="CHEBI:29105"/>
    </cofactor>
</comment>
<feature type="compositionally biased region" description="Polar residues" evidence="6">
    <location>
        <begin position="44"/>
        <end position="53"/>
    </location>
</feature>
<name>A0ABI8ALB8_FELCA</name>
<dbReference type="SUPFAM" id="SSF57829">
    <property type="entry name" value="Zn-binding ribosomal proteins"/>
    <property type="match status" value="1"/>
</dbReference>
<dbReference type="InterPro" id="IPR000592">
    <property type="entry name" value="Ribosomal_eS27"/>
</dbReference>
<evidence type="ECO:0000256" key="3">
    <source>
        <dbReference type="ARBA" id="ARBA00022833"/>
    </source>
</evidence>
<protein>
    <recommendedName>
        <fullName evidence="9">40S ribosomal protein S27-like</fullName>
    </recommendedName>
</protein>
<evidence type="ECO:0000313" key="7">
    <source>
        <dbReference type="Ensembl" id="ENSFCTP00005059992.1"/>
    </source>
</evidence>
<evidence type="ECO:0008006" key="9">
    <source>
        <dbReference type="Google" id="ProtNLM"/>
    </source>
</evidence>
<proteinExistence type="inferred from homology"/>
<dbReference type="InterPro" id="IPR011332">
    <property type="entry name" value="Ribosomal_zn-bd"/>
</dbReference>
<comment type="similarity">
    <text evidence="2">Belongs to the eukaryotic ribosomal protein eS27 family.</text>
</comment>
<accession>A0ABI8ALB8</accession>
<evidence type="ECO:0000256" key="4">
    <source>
        <dbReference type="ARBA" id="ARBA00022980"/>
    </source>
</evidence>
<reference evidence="7 8" key="1">
    <citation type="submission" date="2021-02" db="EMBL/GenBank/DDBJ databases">
        <title>Safari Cat Assemblies.</title>
        <authorList>
            <person name="Bredemeyer K.R."/>
            <person name="Murphy W.J."/>
        </authorList>
    </citation>
    <scope>NUCLEOTIDE SEQUENCE [LARGE SCALE GENOMIC DNA]</scope>
</reference>
<keyword evidence="3" id="KW-0862">Zinc</keyword>
<dbReference type="Proteomes" id="UP000823872">
    <property type="component" value="Chromosome A3"/>
</dbReference>
<evidence type="ECO:0000313" key="8">
    <source>
        <dbReference type="Proteomes" id="UP000823872"/>
    </source>
</evidence>
<evidence type="ECO:0000256" key="1">
    <source>
        <dbReference type="ARBA" id="ARBA00001947"/>
    </source>
</evidence>
<dbReference type="Gene3D" id="2.20.25.100">
    <property type="entry name" value="Zn-binding ribosomal proteins"/>
    <property type="match status" value="1"/>
</dbReference>
<dbReference type="PANTHER" id="PTHR11594">
    <property type="entry name" value="40S RIBOSOMAL PROTEIN S27"/>
    <property type="match status" value="1"/>
</dbReference>
<sequence>INSGPTPLPSGIACTYKRERTPCFPLHLGTSWEPGCTRTRKSHQFSQVGQRSNVAEEEKRKRKKQHLVQSPSSYFMNVKCPGCCKITTTFNHAQIVILCVSYFTLLCQPTRRKVRLNRRMLLQIKAALKAP</sequence>
<dbReference type="Ensembl" id="ENSFCTT00005089092.1">
    <property type="protein sequence ID" value="ENSFCTP00005059992.1"/>
    <property type="gene ID" value="ENSFCTG00005032197.1"/>
</dbReference>
<dbReference type="GeneTree" id="ENSGT00940000164336"/>
<feature type="region of interest" description="Disordered" evidence="6">
    <location>
        <begin position="43"/>
        <end position="66"/>
    </location>
</feature>
<reference evidence="7" key="3">
    <citation type="submission" date="2025-09" db="UniProtKB">
        <authorList>
            <consortium name="Ensembl"/>
        </authorList>
    </citation>
    <scope>IDENTIFICATION</scope>
    <source>
        <strain evidence="7">breed Abyssinian</strain>
    </source>
</reference>